<dbReference type="Pfam" id="PF00561">
    <property type="entry name" value="Abhydrolase_1"/>
    <property type="match status" value="1"/>
</dbReference>
<dbReference type="OrthoDB" id="8119704at2759"/>
<protein>
    <recommendedName>
        <fullName evidence="3">AB hydrolase-1 domain-containing protein</fullName>
    </recommendedName>
</protein>
<name>A0A058Z7Q6_FONAL</name>
<dbReference type="EMBL" id="KB932204">
    <property type="protein sequence ID" value="KCV70329.1"/>
    <property type="molecule type" value="Genomic_DNA"/>
</dbReference>
<dbReference type="GeneID" id="20527381"/>
<dbReference type="Proteomes" id="UP000030693">
    <property type="component" value="Unassembled WGS sequence"/>
</dbReference>
<dbReference type="PANTHER" id="PTHR46118:SF4">
    <property type="entry name" value="PROTEIN ABHD11"/>
    <property type="match status" value="1"/>
</dbReference>
<dbReference type="OMA" id="QFICMSL"/>
<proteinExistence type="inferred from homology"/>
<dbReference type="RefSeq" id="XP_009494845.1">
    <property type="nucleotide sequence ID" value="XM_009496570.1"/>
</dbReference>
<dbReference type="InterPro" id="IPR006311">
    <property type="entry name" value="TAT_signal"/>
</dbReference>
<dbReference type="STRING" id="691883.A0A058Z7Q6"/>
<feature type="domain" description="AB hydrolase-1" evidence="3">
    <location>
        <begin position="67"/>
        <end position="159"/>
    </location>
</feature>
<dbReference type="SUPFAM" id="SSF53474">
    <property type="entry name" value="alpha/beta-Hydrolases"/>
    <property type="match status" value="1"/>
</dbReference>
<dbReference type="eggNOG" id="KOG2382">
    <property type="taxonomic scope" value="Eukaryota"/>
</dbReference>
<comment type="similarity">
    <text evidence="1">Belongs to the AB hydrolase superfamily.</text>
</comment>
<evidence type="ECO:0000259" key="3">
    <source>
        <dbReference type="Pfam" id="PF00561"/>
    </source>
</evidence>
<dbReference type="GO" id="GO:0005739">
    <property type="term" value="C:mitochondrion"/>
    <property type="evidence" value="ECO:0007669"/>
    <property type="project" value="TreeGrafter"/>
</dbReference>
<keyword evidence="2" id="KW-0378">Hydrolase</keyword>
<keyword evidence="5" id="KW-1185">Reference proteome</keyword>
<dbReference type="GO" id="GO:0052689">
    <property type="term" value="F:carboxylic ester hydrolase activity"/>
    <property type="evidence" value="ECO:0007669"/>
    <property type="project" value="TreeGrafter"/>
</dbReference>
<dbReference type="Gene3D" id="3.40.50.1820">
    <property type="entry name" value="alpha/beta hydrolase"/>
    <property type="match status" value="1"/>
</dbReference>
<dbReference type="InterPro" id="IPR000073">
    <property type="entry name" value="AB_hydrolase_1"/>
</dbReference>
<organism evidence="4">
    <name type="scientific">Fonticula alba</name>
    <name type="common">Slime mold</name>
    <dbReference type="NCBI Taxonomy" id="691883"/>
    <lineage>
        <taxon>Eukaryota</taxon>
        <taxon>Rotosphaerida</taxon>
        <taxon>Fonticulaceae</taxon>
        <taxon>Fonticula</taxon>
    </lineage>
</organism>
<reference evidence="4" key="1">
    <citation type="submission" date="2013-04" db="EMBL/GenBank/DDBJ databases">
        <title>The Genome Sequence of Fonticula alba ATCC 38817.</title>
        <authorList>
            <consortium name="The Broad Institute Genomics Platform"/>
            <person name="Russ C."/>
            <person name="Cuomo C."/>
            <person name="Burger G."/>
            <person name="Gray M.W."/>
            <person name="Holland P.W.H."/>
            <person name="King N."/>
            <person name="Lang F.B.F."/>
            <person name="Roger A.J."/>
            <person name="Ruiz-Trillo I."/>
            <person name="Brown M."/>
            <person name="Walker B."/>
            <person name="Young S."/>
            <person name="Zeng Q."/>
            <person name="Gargeya S."/>
            <person name="Fitzgerald M."/>
            <person name="Haas B."/>
            <person name="Abouelleil A."/>
            <person name="Allen A.W."/>
            <person name="Alvarado L."/>
            <person name="Arachchi H.M."/>
            <person name="Berlin A.M."/>
            <person name="Chapman S.B."/>
            <person name="Gainer-Dewar J."/>
            <person name="Goldberg J."/>
            <person name="Griggs A."/>
            <person name="Gujja S."/>
            <person name="Hansen M."/>
            <person name="Howarth C."/>
            <person name="Imamovic A."/>
            <person name="Ireland A."/>
            <person name="Larimer J."/>
            <person name="McCowan C."/>
            <person name="Murphy C."/>
            <person name="Pearson M."/>
            <person name="Poon T.W."/>
            <person name="Priest M."/>
            <person name="Roberts A."/>
            <person name="Saif S."/>
            <person name="Shea T."/>
            <person name="Sisk P."/>
            <person name="Sykes S."/>
            <person name="Wortman J."/>
            <person name="Nusbaum C."/>
            <person name="Birren B."/>
        </authorList>
    </citation>
    <scope>NUCLEOTIDE SEQUENCE [LARGE SCALE GENOMIC DNA]</scope>
    <source>
        <strain evidence="4">ATCC 38817</strain>
    </source>
</reference>
<gene>
    <name evidence="4" type="ORF">H696_02656</name>
</gene>
<sequence length="351" mass="37998">MLSTARSLVAGTAARAVAASSAAGAPLARAHFSVAPASEAFFQGKAVPLDFHRQDPPADNVRLFKSPIIILPGLLGSRQNWRSMSKLLASRTGRTVFSLDMRNHGSSPWSAPEHAGYDYMAADIAAFVTEHLSEFDRDFVLLGHSMGGKTVMHYALNAPFDLQPGRIVVADILPEQSPNASFSEILQAMITTEERRVGTRPEAEQILADMGVTNERVRAFVGTNLVKGQLPEALAAALPGHTDEQFYFRCNTRALQAALGEIMAVPAYSPDQVYSGRSLFVGGRKADYVPDDPSRVAATLAGHFGPFVEDPADPDAKEGWSLRMLDTGHWIHADDPWGFTHQVEAFLDNAA</sequence>
<dbReference type="InterPro" id="IPR029058">
    <property type="entry name" value="AB_hydrolase_fold"/>
</dbReference>
<dbReference type="AlphaFoldDB" id="A0A058Z7Q6"/>
<accession>A0A058Z7Q6</accession>
<evidence type="ECO:0000313" key="4">
    <source>
        <dbReference type="EMBL" id="KCV70329.1"/>
    </source>
</evidence>
<dbReference type="PROSITE" id="PS51318">
    <property type="entry name" value="TAT"/>
    <property type="match status" value="1"/>
</dbReference>
<evidence type="ECO:0000256" key="1">
    <source>
        <dbReference type="ARBA" id="ARBA00008645"/>
    </source>
</evidence>
<dbReference type="PANTHER" id="PTHR46118">
    <property type="entry name" value="PROTEIN ABHD11"/>
    <property type="match status" value="1"/>
</dbReference>
<evidence type="ECO:0000313" key="5">
    <source>
        <dbReference type="Proteomes" id="UP000030693"/>
    </source>
</evidence>
<evidence type="ECO:0000256" key="2">
    <source>
        <dbReference type="ARBA" id="ARBA00022801"/>
    </source>
</evidence>